<name>A0ABV8TRH0_9ACTN</name>
<evidence type="ECO:0000256" key="1">
    <source>
        <dbReference type="SAM" id="Phobius"/>
    </source>
</evidence>
<keyword evidence="1" id="KW-1133">Transmembrane helix</keyword>
<comment type="caution">
    <text evidence="2">The sequence shown here is derived from an EMBL/GenBank/DDBJ whole genome shotgun (WGS) entry which is preliminary data.</text>
</comment>
<organism evidence="2 3">
    <name type="scientific">Streptomyces andamanensis</name>
    <dbReference type="NCBI Taxonomy" id="1565035"/>
    <lineage>
        <taxon>Bacteria</taxon>
        <taxon>Bacillati</taxon>
        <taxon>Actinomycetota</taxon>
        <taxon>Actinomycetes</taxon>
        <taxon>Kitasatosporales</taxon>
        <taxon>Streptomycetaceae</taxon>
        <taxon>Streptomyces</taxon>
    </lineage>
</organism>
<proteinExistence type="predicted"/>
<dbReference type="Proteomes" id="UP001595824">
    <property type="component" value="Unassembled WGS sequence"/>
</dbReference>
<evidence type="ECO:0008006" key="4">
    <source>
        <dbReference type="Google" id="ProtNLM"/>
    </source>
</evidence>
<sequence>MPHTELTELDALISDLDERISDSDLPSAAASTAGCSGLCTIIVCATVVICA</sequence>
<dbReference type="RefSeq" id="WP_381744398.1">
    <property type="nucleotide sequence ID" value="NZ_JBHSDP010000029.1"/>
</dbReference>
<keyword evidence="1" id="KW-0472">Membrane</keyword>
<reference evidence="3" key="1">
    <citation type="journal article" date="2019" name="Int. J. Syst. Evol. Microbiol.">
        <title>The Global Catalogue of Microorganisms (GCM) 10K type strain sequencing project: providing services to taxonomists for standard genome sequencing and annotation.</title>
        <authorList>
            <consortium name="The Broad Institute Genomics Platform"/>
            <consortium name="The Broad Institute Genome Sequencing Center for Infectious Disease"/>
            <person name="Wu L."/>
            <person name="Ma J."/>
        </authorList>
    </citation>
    <scope>NUCLEOTIDE SEQUENCE [LARGE SCALE GENOMIC DNA]</scope>
    <source>
        <strain evidence="3">PCU 347</strain>
    </source>
</reference>
<keyword evidence="3" id="KW-1185">Reference proteome</keyword>
<keyword evidence="1" id="KW-0812">Transmembrane</keyword>
<accession>A0ABV8TRH0</accession>
<dbReference type="EMBL" id="JBHSDP010000029">
    <property type="protein sequence ID" value="MFC4333032.1"/>
    <property type="molecule type" value="Genomic_DNA"/>
</dbReference>
<feature type="transmembrane region" description="Helical" evidence="1">
    <location>
        <begin position="28"/>
        <end position="50"/>
    </location>
</feature>
<protein>
    <recommendedName>
        <fullName evidence="4">Thiocillin family RiPP</fullName>
    </recommendedName>
</protein>
<evidence type="ECO:0000313" key="2">
    <source>
        <dbReference type="EMBL" id="MFC4333032.1"/>
    </source>
</evidence>
<evidence type="ECO:0000313" key="3">
    <source>
        <dbReference type="Proteomes" id="UP001595824"/>
    </source>
</evidence>
<gene>
    <name evidence="2" type="ORF">ACFPC0_35800</name>
</gene>